<dbReference type="InterPro" id="IPR047216">
    <property type="entry name" value="Endonuclease_DUF559_bact"/>
</dbReference>
<dbReference type="AlphaFoldDB" id="A0A4R6FPX5"/>
<dbReference type="Proteomes" id="UP000295493">
    <property type="component" value="Unassembled WGS sequence"/>
</dbReference>
<dbReference type="Gene3D" id="3.40.960.10">
    <property type="entry name" value="VSR Endonuclease"/>
    <property type="match status" value="1"/>
</dbReference>
<proteinExistence type="predicted"/>
<evidence type="ECO:0000259" key="2">
    <source>
        <dbReference type="Pfam" id="PF04480"/>
    </source>
</evidence>
<feature type="region of interest" description="Disordered" evidence="1">
    <location>
        <begin position="1"/>
        <end position="35"/>
    </location>
</feature>
<reference evidence="3 4" key="1">
    <citation type="submission" date="2019-03" db="EMBL/GenBank/DDBJ databases">
        <title>Genomic Encyclopedia of Type Strains, Phase IV (KMG-IV): sequencing the most valuable type-strain genomes for metagenomic binning, comparative biology and taxonomic classification.</title>
        <authorList>
            <person name="Goeker M."/>
        </authorList>
    </citation>
    <scope>NUCLEOTIDE SEQUENCE [LARGE SCALE GENOMIC DNA]</scope>
    <source>
        <strain evidence="3 4">DSM 25059</strain>
    </source>
</reference>
<dbReference type="Pfam" id="PF04480">
    <property type="entry name" value="DUF559"/>
    <property type="match status" value="1"/>
</dbReference>
<keyword evidence="4" id="KW-1185">Reference proteome</keyword>
<evidence type="ECO:0000256" key="1">
    <source>
        <dbReference type="SAM" id="MobiDB-lite"/>
    </source>
</evidence>
<dbReference type="PANTHER" id="PTHR38590:SF1">
    <property type="entry name" value="BLL0828 PROTEIN"/>
    <property type="match status" value="1"/>
</dbReference>
<dbReference type="PANTHER" id="PTHR38590">
    <property type="entry name" value="BLL0828 PROTEIN"/>
    <property type="match status" value="1"/>
</dbReference>
<dbReference type="SUPFAM" id="SSF52980">
    <property type="entry name" value="Restriction endonuclease-like"/>
    <property type="match status" value="1"/>
</dbReference>
<dbReference type="EMBL" id="SNWD01000004">
    <property type="protein sequence ID" value="TDN83739.1"/>
    <property type="molecule type" value="Genomic_DNA"/>
</dbReference>
<dbReference type="CDD" id="cd01038">
    <property type="entry name" value="Endonuclease_DUF559"/>
    <property type="match status" value="1"/>
</dbReference>
<evidence type="ECO:0000313" key="4">
    <source>
        <dbReference type="Proteomes" id="UP000295493"/>
    </source>
</evidence>
<keyword evidence="3" id="KW-0540">Nuclease</keyword>
<evidence type="ECO:0000313" key="3">
    <source>
        <dbReference type="EMBL" id="TDN83739.1"/>
    </source>
</evidence>
<comment type="caution">
    <text evidence="3">The sequence shown here is derived from an EMBL/GenBank/DDBJ whole genome shotgun (WGS) entry which is preliminary data.</text>
</comment>
<sequence>MASSHPPRHGEGDRARRGGGGSRRSLRPETATARKLRRQMSLPEVLLWQRLRGAQAGVKVRRQHPIGPYVADFYIVSARLVIEVDGQSHDVPQRAAFDAMRDQFLKENGYRVLHIRAQEILDGIEQVIEAIVAFADAPLHHQPAAGGPPPRAGEEG</sequence>
<dbReference type="InterPro" id="IPR007569">
    <property type="entry name" value="DUF559"/>
</dbReference>
<dbReference type="GO" id="GO:0004519">
    <property type="term" value="F:endonuclease activity"/>
    <property type="evidence" value="ECO:0007669"/>
    <property type="project" value="UniProtKB-KW"/>
</dbReference>
<keyword evidence="3" id="KW-0255">Endonuclease</keyword>
<keyword evidence="3" id="KW-0378">Hydrolase</keyword>
<accession>A0A4R6FPX5</accession>
<feature type="domain" description="DUF559" evidence="2">
    <location>
        <begin position="30"/>
        <end position="133"/>
    </location>
</feature>
<organism evidence="3 4">
    <name type="scientific">Stakelama pacifica</name>
    <dbReference type="NCBI Taxonomy" id="517720"/>
    <lineage>
        <taxon>Bacteria</taxon>
        <taxon>Pseudomonadati</taxon>
        <taxon>Pseudomonadota</taxon>
        <taxon>Alphaproteobacteria</taxon>
        <taxon>Sphingomonadales</taxon>
        <taxon>Sphingomonadaceae</taxon>
        <taxon>Stakelama</taxon>
    </lineage>
</organism>
<protein>
    <submittedName>
        <fullName evidence="3">Very-short-patch-repair endonuclease</fullName>
    </submittedName>
</protein>
<name>A0A4R6FPX5_9SPHN</name>
<dbReference type="OrthoDB" id="9798754at2"/>
<gene>
    <name evidence="3" type="ORF">EV664_104225</name>
</gene>
<dbReference type="InterPro" id="IPR011335">
    <property type="entry name" value="Restrct_endonuc-II-like"/>
</dbReference>